<name>A0A6A6SXI7_9PLEO</name>
<protein>
    <submittedName>
        <fullName evidence="2">Uncharacterized protein</fullName>
    </submittedName>
</protein>
<keyword evidence="3" id="KW-1185">Reference proteome</keyword>
<dbReference type="EMBL" id="MU004406">
    <property type="protein sequence ID" value="KAF2652270.1"/>
    <property type="molecule type" value="Genomic_DNA"/>
</dbReference>
<feature type="compositionally biased region" description="Polar residues" evidence="1">
    <location>
        <begin position="15"/>
        <end position="25"/>
    </location>
</feature>
<evidence type="ECO:0000313" key="2">
    <source>
        <dbReference type="EMBL" id="KAF2652270.1"/>
    </source>
</evidence>
<feature type="region of interest" description="Disordered" evidence="1">
    <location>
        <begin position="13"/>
        <end position="39"/>
    </location>
</feature>
<evidence type="ECO:0000313" key="3">
    <source>
        <dbReference type="Proteomes" id="UP000799324"/>
    </source>
</evidence>
<dbReference type="Proteomes" id="UP000799324">
    <property type="component" value="Unassembled WGS sequence"/>
</dbReference>
<sequence length="167" mass="18067">MCGMFGNAVREDNATIESGQSTGRTFNARRRRTEAPPNRRVRCGCHSHSGAVARILNIAAAQRFSTATTRAASPHRAVWASWAIGPVVESVDDRIPPAVSPSFFPLRAAKRWLHCCTLLSDGDRAAAGTGPMMQNAALPLGLISPASTTTFAFSLRVWGTRRDSRLF</sequence>
<organism evidence="2 3">
    <name type="scientific">Lophiostoma macrostomum CBS 122681</name>
    <dbReference type="NCBI Taxonomy" id="1314788"/>
    <lineage>
        <taxon>Eukaryota</taxon>
        <taxon>Fungi</taxon>
        <taxon>Dikarya</taxon>
        <taxon>Ascomycota</taxon>
        <taxon>Pezizomycotina</taxon>
        <taxon>Dothideomycetes</taxon>
        <taxon>Pleosporomycetidae</taxon>
        <taxon>Pleosporales</taxon>
        <taxon>Lophiostomataceae</taxon>
        <taxon>Lophiostoma</taxon>
    </lineage>
</organism>
<evidence type="ECO:0000256" key="1">
    <source>
        <dbReference type="SAM" id="MobiDB-lite"/>
    </source>
</evidence>
<reference evidence="2" key="1">
    <citation type="journal article" date="2020" name="Stud. Mycol.">
        <title>101 Dothideomycetes genomes: a test case for predicting lifestyles and emergence of pathogens.</title>
        <authorList>
            <person name="Haridas S."/>
            <person name="Albert R."/>
            <person name="Binder M."/>
            <person name="Bloem J."/>
            <person name="Labutti K."/>
            <person name="Salamov A."/>
            <person name="Andreopoulos B."/>
            <person name="Baker S."/>
            <person name="Barry K."/>
            <person name="Bills G."/>
            <person name="Bluhm B."/>
            <person name="Cannon C."/>
            <person name="Castanera R."/>
            <person name="Culley D."/>
            <person name="Daum C."/>
            <person name="Ezra D."/>
            <person name="Gonzalez J."/>
            <person name="Henrissat B."/>
            <person name="Kuo A."/>
            <person name="Liang C."/>
            <person name="Lipzen A."/>
            <person name="Lutzoni F."/>
            <person name="Magnuson J."/>
            <person name="Mondo S."/>
            <person name="Nolan M."/>
            <person name="Ohm R."/>
            <person name="Pangilinan J."/>
            <person name="Park H.-J."/>
            <person name="Ramirez L."/>
            <person name="Alfaro M."/>
            <person name="Sun H."/>
            <person name="Tritt A."/>
            <person name="Yoshinaga Y."/>
            <person name="Zwiers L.-H."/>
            <person name="Turgeon B."/>
            <person name="Goodwin S."/>
            <person name="Spatafora J."/>
            <person name="Crous P."/>
            <person name="Grigoriev I."/>
        </authorList>
    </citation>
    <scope>NUCLEOTIDE SEQUENCE</scope>
    <source>
        <strain evidence="2">CBS 122681</strain>
    </source>
</reference>
<dbReference type="AlphaFoldDB" id="A0A6A6SXI7"/>
<accession>A0A6A6SXI7</accession>
<gene>
    <name evidence="2" type="ORF">K491DRAFT_681517</name>
</gene>
<proteinExistence type="predicted"/>